<evidence type="ECO:0000256" key="1">
    <source>
        <dbReference type="SAM" id="Coils"/>
    </source>
</evidence>
<comment type="caution">
    <text evidence="2">The sequence shown here is derived from an EMBL/GenBank/DDBJ whole genome shotgun (WGS) entry which is preliminary data.</text>
</comment>
<gene>
    <name evidence="2" type="ORF">HNR48_003149</name>
</gene>
<keyword evidence="3" id="KW-1185">Reference proteome</keyword>
<evidence type="ECO:0000313" key="3">
    <source>
        <dbReference type="Proteomes" id="UP000528457"/>
    </source>
</evidence>
<dbReference type="RefSeq" id="WP_166845070.1">
    <property type="nucleotide sequence ID" value="NZ_JAAONY010000002.1"/>
</dbReference>
<dbReference type="InterPro" id="IPR007420">
    <property type="entry name" value="DUF465"/>
</dbReference>
<dbReference type="Gene3D" id="6.10.280.50">
    <property type="match status" value="1"/>
</dbReference>
<sequence>MNIEKHDLVHELPEFREQIHNLKMNDRHFAKLFKEYHELDHNVRNLEQNDSPTTDEHMEELKKQRLHLKDEMFSMLQKA</sequence>
<dbReference type="EMBL" id="JACHHT010000002">
    <property type="protein sequence ID" value="MBB6522864.1"/>
    <property type="molecule type" value="Genomic_DNA"/>
</dbReference>
<dbReference type="Proteomes" id="UP000528457">
    <property type="component" value="Unassembled WGS sequence"/>
</dbReference>
<proteinExistence type="predicted"/>
<dbReference type="InParanoid" id="A0A7X0JV56"/>
<dbReference type="FunCoup" id="A0A7X0JV56">
    <property type="interactions" value="1"/>
</dbReference>
<keyword evidence="1" id="KW-0175">Coiled coil</keyword>
<dbReference type="InterPro" id="IPR038444">
    <property type="entry name" value="DUF465_sf"/>
</dbReference>
<dbReference type="AlphaFoldDB" id="A0A7X0JV56"/>
<dbReference type="Pfam" id="PF04325">
    <property type="entry name" value="DUF465"/>
    <property type="match status" value="1"/>
</dbReference>
<name>A0A7X0JV56_9GAMM</name>
<evidence type="ECO:0000313" key="2">
    <source>
        <dbReference type="EMBL" id="MBB6522864.1"/>
    </source>
</evidence>
<feature type="coiled-coil region" evidence="1">
    <location>
        <begin position="29"/>
        <end position="78"/>
    </location>
</feature>
<evidence type="ECO:0008006" key="4">
    <source>
        <dbReference type="Google" id="ProtNLM"/>
    </source>
</evidence>
<organism evidence="2 3">
    <name type="scientific">Pseudoteredinibacter isoporae</name>
    <dbReference type="NCBI Taxonomy" id="570281"/>
    <lineage>
        <taxon>Bacteria</taxon>
        <taxon>Pseudomonadati</taxon>
        <taxon>Pseudomonadota</taxon>
        <taxon>Gammaproteobacteria</taxon>
        <taxon>Cellvibrionales</taxon>
        <taxon>Cellvibrionaceae</taxon>
        <taxon>Pseudoteredinibacter</taxon>
    </lineage>
</organism>
<reference evidence="2 3" key="1">
    <citation type="submission" date="2020-08" db="EMBL/GenBank/DDBJ databases">
        <title>Genomic Encyclopedia of Type Strains, Phase IV (KMG-IV): sequencing the most valuable type-strain genomes for metagenomic binning, comparative biology and taxonomic classification.</title>
        <authorList>
            <person name="Goeker M."/>
        </authorList>
    </citation>
    <scope>NUCLEOTIDE SEQUENCE [LARGE SCALE GENOMIC DNA]</scope>
    <source>
        <strain evidence="2 3">DSM 22368</strain>
    </source>
</reference>
<accession>A0A7X0JV56</accession>
<protein>
    <recommendedName>
        <fullName evidence="4">GTP-binding protein</fullName>
    </recommendedName>
</protein>